<evidence type="ECO:0000256" key="4">
    <source>
        <dbReference type="ARBA" id="ARBA00023002"/>
    </source>
</evidence>
<dbReference type="OrthoDB" id="1470350at2759"/>
<comment type="cofactor">
    <cofactor evidence="1 6">
        <name>heme</name>
        <dbReference type="ChEBI" id="CHEBI:30413"/>
    </cofactor>
</comment>
<comment type="caution">
    <text evidence="9">The sequence shown here is derived from an EMBL/GenBank/DDBJ whole genome shotgun (WGS) entry which is preliminary data.</text>
</comment>
<evidence type="ECO:0000256" key="6">
    <source>
        <dbReference type="PIRSR" id="PIRSR602401-1"/>
    </source>
</evidence>
<evidence type="ECO:0000256" key="3">
    <source>
        <dbReference type="ARBA" id="ARBA00022723"/>
    </source>
</evidence>
<dbReference type="GO" id="GO:0004497">
    <property type="term" value="F:monooxygenase activity"/>
    <property type="evidence" value="ECO:0007669"/>
    <property type="project" value="UniProtKB-KW"/>
</dbReference>
<feature type="signal peptide" evidence="8">
    <location>
        <begin position="1"/>
        <end position="23"/>
    </location>
</feature>
<dbReference type="Gene3D" id="1.10.630.10">
    <property type="entry name" value="Cytochrome P450"/>
    <property type="match status" value="1"/>
</dbReference>
<comment type="similarity">
    <text evidence="2 7">Belongs to the cytochrome P450 family.</text>
</comment>
<dbReference type="CDD" id="cd11059">
    <property type="entry name" value="CYP_fungal"/>
    <property type="match status" value="1"/>
</dbReference>
<proteinExistence type="inferred from homology"/>
<keyword evidence="8" id="KW-0732">Signal</keyword>
<dbReference type="PRINTS" id="PR00385">
    <property type="entry name" value="P450"/>
</dbReference>
<evidence type="ECO:0000256" key="7">
    <source>
        <dbReference type="RuleBase" id="RU000461"/>
    </source>
</evidence>
<dbReference type="InterPro" id="IPR002401">
    <property type="entry name" value="Cyt_P450_E_grp-I"/>
</dbReference>
<evidence type="ECO:0000313" key="10">
    <source>
        <dbReference type="Proteomes" id="UP000799764"/>
    </source>
</evidence>
<keyword evidence="10" id="KW-1185">Reference proteome</keyword>
<dbReference type="PRINTS" id="PR00463">
    <property type="entry name" value="EP450I"/>
</dbReference>
<keyword evidence="5 6" id="KW-0408">Iron</keyword>
<keyword evidence="4 7" id="KW-0560">Oxidoreductase</keyword>
<dbReference type="InterPro" id="IPR050121">
    <property type="entry name" value="Cytochrome_P450_monoxygenase"/>
</dbReference>
<dbReference type="GO" id="GO:0020037">
    <property type="term" value="F:heme binding"/>
    <property type="evidence" value="ECO:0007669"/>
    <property type="project" value="InterPro"/>
</dbReference>
<keyword evidence="3 6" id="KW-0479">Metal-binding</keyword>
<dbReference type="SUPFAM" id="SSF48264">
    <property type="entry name" value="Cytochrome P450"/>
    <property type="match status" value="1"/>
</dbReference>
<reference evidence="9" key="1">
    <citation type="journal article" date="2020" name="Stud. Mycol.">
        <title>101 Dothideomycetes genomes: a test case for predicting lifestyles and emergence of pathogens.</title>
        <authorList>
            <person name="Haridas S."/>
            <person name="Albert R."/>
            <person name="Binder M."/>
            <person name="Bloem J."/>
            <person name="Labutti K."/>
            <person name="Salamov A."/>
            <person name="Andreopoulos B."/>
            <person name="Baker S."/>
            <person name="Barry K."/>
            <person name="Bills G."/>
            <person name="Bluhm B."/>
            <person name="Cannon C."/>
            <person name="Castanera R."/>
            <person name="Culley D."/>
            <person name="Daum C."/>
            <person name="Ezra D."/>
            <person name="Gonzalez J."/>
            <person name="Henrissat B."/>
            <person name="Kuo A."/>
            <person name="Liang C."/>
            <person name="Lipzen A."/>
            <person name="Lutzoni F."/>
            <person name="Magnuson J."/>
            <person name="Mondo S."/>
            <person name="Nolan M."/>
            <person name="Ohm R."/>
            <person name="Pangilinan J."/>
            <person name="Park H.-J."/>
            <person name="Ramirez L."/>
            <person name="Alfaro M."/>
            <person name="Sun H."/>
            <person name="Tritt A."/>
            <person name="Yoshinaga Y."/>
            <person name="Zwiers L.-H."/>
            <person name="Turgeon B."/>
            <person name="Goodwin S."/>
            <person name="Spatafora J."/>
            <person name="Crous P."/>
            <person name="Grigoriev I."/>
        </authorList>
    </citation>
    <scope>NUCLEOTIDE SEQUENCE</scope>
    <source>
        <strain evidence="9">CBS 690.94</strain>
    </source>
</reference>
<dbReference type="InterPro" id="IPR001128">
    <property type="entry name" value="Cyt_P450"/>
</dbReference>
<dbReference type="PROSITE" id="PS00086">
    <property type="entry name" value="CYTOCHROME_P450"/>
    <property type="match status" value="1"/>
</dbReference>
<dbReference type="PANTHER" id="PTHR24305:SF96">
    <property type="entry name" value="CYTOCHROME P450 MONOOXYGENASE STCB-RELATED"/>
    <property type="match status" value="1"/>
</dbReference>
<feature type="binding site" description="axial binding residue" evidence="6">
    <location>
        <position position="446"/>
    </location>
    <ligand>
        <name>heme</name>
        <dbReference type="ChEBI" id="CHEBI:30413"/>
    </ligand>
    <ligandPart>
        <name>Fe</name>
        <dbReference type="ChEBI" id="CHEBI:18248"/>
    </ligandPart>
</feature>
<dbReference type="Proteomes" id="UP000799764">
    <property type="component" value="Unassembled WGS sequence"/>
</dbReference>
<evidence type="ECO:0000313" key="9">
    <source>
        <dbReference type="EMBL" id="KAF2439312.1"/>
    </source>
</evidence>
<dbReference type="GO" id="GO:0016705">
    <property type="term" value="F:oxidoreductase activity, acting on paired donors, with incorporation or reduction of molecular oxygen"/>
    <property type="evidence" value="ECO:0007669"/>
    <property type="project" value="InterPro"/>
</dbReference>
<evidence type="ECO:0000256" key="2">
    <source>
        <dbReference type="ARBA" id="ARBA00010617"/>
    </source>
</evidence>
<name>A0A9P4U7S9_9PLEO</name>
<gene>
    <name evidence="9" type="ORF">P171DRAFT_396534</name>
</gene>
<evidence type="ECO:0000256" key="1">
    <source>
        <dbReference type="ARBA" id="ARBA00001971"/>
    </source>
</evidence>
<dbReference type="EMBL" id="MU001509">
    <property type="protein sequence ID" value="KAF2439312.1"/>
    <property type="molecule type" value="Genomic_DNA"/>
</dbReference>
<dbReference type="PANTHER" id="PTHR24305">
    <property type="entry name" value="CYTOCHROME P450"/>
    <property type="match status" value="1"/>
</dbReference>
<keyword evidence="7" id="KW-0503">Monooxygenase</keyword>
<dbReference type="InterPro" id="IPR017972">
    <property type="entry name" value="Cyt_P450_CS"/>
</dbReference>
<dbReference type="Pfam" id="PF00067">
    <property type="entry name" value="p450"/>
    <property type="match status" value="1"/>
</dbReference>
<protein>
    <submittedName>
        <fullName evidence="9">Cytochrome P450</fullName>
    </submittedName>
</protein>
<dbReference type="AlphaFoldDB" id="A0A9P4U7S9"/>
<dbReference type="GO" id="GO:0005506">
    <property type="term" value="F:iron ion binding"/>
    <property type="evidence" value="ECO:0007669"/>
    <property type="project" value="InterPro"/>
</dbReference>
<keyword evidence="6 7" id="KW-0349">Heme</keyword>
<feature type="chain" id="PRO_5040412457" evidence="8">
    <location>
        <begin position="24"/>
        <end position="500"/>
    </location>
</feature>
<organism evidence="9 10">
    <name type="scientific">Karstenula rhodostoma CBS 690.94</name>
    <dbReference type="NCBI Taxonomy" id="1392251"/>
    <lineage>
        <taxon>Eukaryota</taxon>
        <taxon>Fungi</taxon>
        <taxon>Dikarya</taxon>
        <taxon>Ascomycota</taxon>
        <taxon>Pezizomycotina</taxon>
        <taxon>Dothideomycetes</taxon>
        <taxon>Pleosporomycetidae</taxon>
        <taxon>Pleosporales</taxon>
        <taxon>Massarineae</taxon>
        <taxon>Didymosphaeriaceae</taxon>
        <taxon>Karstenula</taxon>
    </lineage>
</organism>
<dbReference type="InterPro" id="IPR036396">
    <property type="entry name" value="Cyt_P450_sf"/>
</dbReference>
<accession>A0A9P4U7S9</accession>
<evidence type="ECO:0000256" key="5">
    <source>
        <dbReference type="ARBA" id="ARBA00023004"/>
    </source>
</evidence>
<sequence>MLSPMLIILLAIAAFSLRSIIRGIRSPLAHVPGPWHTRFTNLSLRIATISGRRIHHVDSLHQKYGPIIRLSPTQLDVSELSSFSQIHRIGSHFHKSPWYEGTHRGRKPGVFAMQDPSQHAQRRRLFARAFSYTSISTHWETVIREKVSLAVHRIREASIEGGRDQSLVVNDSSNVKPRNGADILKWWTLMATDVIAHLAFGESFQMLELGQQTTYIDALQSANMSSVLRSEAPLVWHLANWIPFGKLHAITQAEKVVMEYGTKAIQNMRRQGGGMKNLFGQMEAAAEKDDGGITDDEVKTEAGNLIIAGSDTTAVTLTYLVWAVLKQPALQKEVEVEVAGLSDALHLEELIKNMPLLNSVIEETLRLYGAAPGALPRSVPKEGAVFGGYQIPGGAEVSTQAYTIHRHSDVWNDPWSFNGYRFLDKSTMSSAQKTAMHPFGTGSRSCIGLHLAWIELRLGAAIFFRHCRGAQLAPCMTDEMMEIDNRFLISPKGHCCFVVL</sequence>
<evidence type="ECO:0000256" key="8">
    <source>
        <dbReference type="SAM" id="SignalP"/>
    </source>
</evidence>